<evidence type="ECO:0000256" key="1">
    <source>
        <dbReference type="SAM" id="MobiDB-lite"/>
    </source>
</evidence>
<dbReference type="KEGG" id="rba:RB3464"/>
<gene>
    <name evidence="2" type="ordered locus">RB3464</name>
</gene>
<evidence type="ECO:0000313" key="2">
    <source>
        <dbReference type="EMBL" id="CAD73208.1"/>
    </source>
</evidence>
<feature type="compositionally biased region" description="Low complexity" evidence="1">
    <location>
        <begin position="57"/>
        <end position="67"/>
    </location>
</feature>
<organism evidence="2 3">
    <name type="scientific">Rhodopirellula baltica (strain DSM 10527 / NCIMB 13988 / SH1)</name>
    <dbReference type="NCBI Taxonomy" id="243090"/>
    <lineage>
        <taxon>Bacteria</taxon>
        <taxon>Pseudomonadati</taxon>
        <taxon>Planctomycetota</taxon>
        <taxon>Planctomycetia</taxon>
        <taxon>Pirellulales</taxon>
        <taxon>Pirellulaceae</taxon>
        <taxon>Rhodopirellula</taxon>
    </lineage>
</organism>
<dbReference type="STRING" id="243090.RB3464"/>
<proteinExistence type="predicted"/>
<feature type="compositionally biased region" description="Polar residues" evidence="1">
    <location>
        <begin position="69"/>
        <end position="83"/>
    </location>
</feature>
<dbReference type="InParanoid" id="Q7UU74"/>
<feature type="region of interest" description="Disordered" evidence="1">
    <location>
        <begin position="50"/>
        <end position="83"/>
    </location>
</feature>
<dbReference type="AlphaFoldDB" id="Q7UU74"/>
<accession>Q7UU74</accession>
<dbReference type="EnsemblBacteria" id="CAD73208">
    <property type="protein sequence ID" value="CAD73208"/>
    <property type="gene ID" value="RB3464"/>
</dbReference>
<name>Q7UU74_RHOBA</name>
<dbReference type="HOGENOM" id="CLU_2540306_0_0_0"/>
<keyword evidence="3" id="KW-1185">Reference proteome</keyword>
<dbReference type="Proteomes" id="UP000001025">
    <property type="component" value="Chromosome"/>
</dbReference>
<sequence length="83" mass="9702">MCGDCLGRRYGCFPISLHLAFLLERRRTRCLAFGFDANREEKQPILLRRDDRDRWRSSPSRHVSPSSDELFQTNSATDANQTR</sequence>
<protein>
    <submittedName>
        <fullName evidence="2">Uncharacterized protein</fullName>
    </submittedName>
</protein>
<evidence type="ECO:0000313" key="3">
    <source>
        <dbReference type="Proteomes" id="UP000001025"/>
    </source>
</evidence>
<dbReference type="EMBL" id="BX294138">
    <property type="protein sequence ID" value="CAD73208.1"/>
    <property type="molecule type" value="Genomic_DNA"/>
</dbReference>
<reference evidence="2 3" key="1">
    <citation type="journal article" date="2003" name="Proc. Natl. Acad. Sci. U.S.A.">
        <title>Complete genome sequence of the marine planctomycete Pirellula sp. strain 1.</title>
        <authorList>
            <person name="Gloeckner F.O."/>
            <person name="Kube M."/>
            <person name="Bauer M."/>
            <person name="Teeling H."/>
            <person name="Lombardot T."/>
            <person name="Ludwig W."/>
            <person name="Gade D."/>
            <person name="Beck A."/>
            <person name="Borzym K."/>
            <person name="Heitmann K."/>
            <person name="Rabus R."/>
            <person name="Schlesner H."/>
            <person name="Amann R."/>
            <person name="Reinhardt R."/>
        </authorList>
    </citation>
    <scope>NUCLEOTIDE SEQUENCE [LARGE SCALE GENOMIC DNA]</scope>
    <source>
        <strain evidence="3">DSM 10527 / NCIMB 13988 / SH1</strain>
    </source>
</reference>